<evidence type="ECO:0000256" key="1">
    <source>
        <dbReference type="SAM" id="Coils"/>
    </source>
</evidence>
<evidence type="ECO:0008006" key="5">
    <source>
        <dbReference type="Google" id="ProtNLM"/>
    </source>
</evidence>
<dbReference type="EMBL" id="CP030840">
    <property type="protein sequence ID" value="AXC11685.1"/>
    <property type="molecule type" value="Genomic_DNA"/>
</dbReference>
<sequence>MVASAQSQGAGASQGGGRGNPSIDVQGIDVQALREEMRAMESQMELLQNNLNRMRAKLDAVGAAASLRSGGAVPGPGVSGVAASGAAAAADSQTALAQPPPPAPKEKRQMPAPREMISQELSAAPRIDNAPYGTESGEIMIPGTEIGVRLGGFARVDMIRDLKPAGFATGFIPSTIPIGPTLAGDDTRLDINQSRISMDIRRPTRFGTLRVFYANDFFGGTTSDPIYHLRDLYGQVANVLAGYTDSTFLDVDATPETLDNQGPNGNTTGSAAQVRYTHPFGRGHSLAIGAEGAVVDVDASPDDAQFTSQIPDIALRYRYEAEKGHFQFSSIFRDIQGNVGGLIHPHVFGWGVTAAGTRTMFSRDTALFQFTYGSGIGHYLSDLVGEGSDVTIDGDGELVTLPALGGFGGYQHSWNARSRSTLTYGYTKIDNTSAQDATAFHSSHYAALNYIWNLDKTISFGGEFLYGRHTQFDRTAADATRLQLSIQYDLFPSER</sequence>
<protein>
    <recommendedName>
        <fullName evidence="5">Porin</fullName>
    </recommendedName>
</protein>
<feature type="region of interest" description="Disordered" evidence="2">
    <location>
        <begin position="1"/>
        <end position="24"/>
    </location>
</feature>
<evidence type="ECO:0000313" key="4">
    <source>
        <dbReference type="Proteomes" id="UP000253606"/>
    </source>
</evidence>
<reference evidence="3 4" key="1">
    <citation type="journal article" date="2018" name="Front. Microbiol.">
        <title>Hydrolytic Capabilities as a Key to Environmental Success: Chitinolytic and Cellulolytic Acidobacteria From Acidic Sub-arctic Soils and Boreal Peatlands.</title>
        <authorList>
            <person name="Belova S.E."/>
            <person name="Ravin N.V."/>
            <person name="Pankratov T.A."/>
            <person name="Rakitin A.L."/>
            <person name="Ivanova A.A."/>
            <person name="Beletsky A.V."/>
            <person name="Mardanov A.V."/>
            <person name="Sinninghe Damste J.S."/>
            <person name="Dedysh S.N."/>
        </authorList>
    </citation>
    <scope>NUCLEOTIDE SEQUENCE [LARGE SCALE GENOMIC DNA]</scope>
    <source>
        <strain evidence="3 4">SBC82</strain>
    </source>
</reference>
<evidence type="ECO:0000256" key="2">
    <source>
        <dbReference type="SAM" id="MobiDB-lite"/>
    </source>
</evidence>
<proteinExistence type="predicted"/>
<feature type="coiled-coil region" evidence="1">
    <location>
        <begin position="30"/>
        <end position="64"/>
    </location>
</feature>
<dbReference type="SUPFAM" id="SSF56935">
    <property type="entry name" value="Porins"/>
    <property type="match status" value="1"/>
</dbReference>
<dbReference type="Proteomes" id="UP000253606">
    <property type="component" value="Chromosome"/>
</dbReference>
<dbReference type="InterPro" id="IPR045748">
    <property type="entry name" value="DcaP"/>
</dbReference>
<dbReference type="Pfam" id="PF19577">
    <property type="entry name" value="DcaP"/>
    <property type="match status" value="1"/>
</dbReference>
<dbReference type="AlphaFoldDB" id="A0A2Z5FZ51"/>
<keyword evidence="4" id="KW-1185">Reference proteome</keyword>
<organism evidence="3 4">
    <name type="scientific">Acidisarcina polymorpha</name>
    <dbReference type="NCBI Taxonomy" id="2211140"/>
    <lineage>
        <taxon>Bacteria</taxon>
        <taxon>Pseudomonadati</taxon>
        <taxon>Acidobacteriota</taxon>
        <taxon>Terriglobia</taxon>
        <taxon>Terriglobales</taxon>
        <taxon>Acidobacteriaceae</taxon>
        <taxon>Acidisarcina</taxon>
    </lineage>
</organism>
<accession>A0A2Z5FZ51</accession>
<keyword evidence="1" id="KW-0175">Coiled coil</keyword>
<evidence type="ECO:0000313" key="3">
    <source>
        <dbReference type="EMBL" id="AXC11685.1"/>
    </source>
</evidence>
<name>A0A2Z5FZ51_9BACT</name>
<gene>
    <name evidence="3" type="ORF">ACPOL_2361</name>
</gene>
<feature type="compositionally biased region" description="Low complexity" evidence="2">
    <location>
        <begin position="1"/>
        <end position="11"/>
    </location>
</feature>
<dbReference type="KEGG" id="abas:ACPOL_2361"/>
<feature type="region of interest" description="Disordered" evidence="2">
    <location>
        <begin position="90"/>
        <end position="112"/>
    </location>
</feature>